<organism evidence="1 2">
    <name type="scientific">Filimonas lacunae</name>
    <dbReference type="NCBI Taxonomy" id="477680"/>
    <lineage>
        <taxon>Bacteria</taxon>
        <taxon>Pseudomonadati</taxon>
        <taxon>Bacteroidota</taxon>
        <taxon>Chitinophagia</taxon>
        <taxon>Chitinophagales</taxon>
        <taxon>Chitinophagaceae</taxon>
        <taxon>Filimonas</taxon>
    </lineage>
</organism>
<name>A0A173MG19_9BACT</name>
<keyword evidence="2" id="KW-1185">Reference proteome</keyword>
<dbReference type="EMBL" id="FTOR01000007">
    <property type="protein sequence ID" value="SIT27444.1"/>
    <property type="molecule type" value="Genomic_DNA"/>
</dbReference>
<evidence type="ECO:0000313" key="2">
    <source>
        <dbReference type="Proteomes" id="UP000186917"/>
    </source>
</evidence>
<gene>
    <name evidence="1" type="ORF">SAMN05421788_107237</name>
</gene>
<sequence length="46" mass="5210">MFTEQPISSEENICFPELSGNFLAQSGSFLIQKGYFLIKSGSFLFR</sequence>
<reference evidence="2" key="1">
    <citation type="submission" date="2017-01" db="EMBL/GenBank/DDBJ databases">
        <authorList>
            <person name="Varghese N."/>
            <person name="Submissions S."/>
        </authorList>
    </citation>
    <scope>NUCLEOTIDE SEQUENCE [LARGE SCALE GENOMIC DNA]</scope>
    <source>
        <strain evidence="2">DSM 21054</strain>
    </source>
</reference>
<dbReference type="KEGG" id="fln:FLA_2593"/>
<evidence type="ECO:0000313" key="1">
    <source>
        <dbReference type="EMBL" id="SIT27444.1"/>
    </source>
</evidence>
<proteinExistence type="predicted"/>
<accession>A0A173MG19</accession>
<dbReference type="STRING" id="477680.SAMN05421788_107237"/>
<dbReference type="Proteomes" id="UP000186917">
    <property type="component" value="Unassembled WGS sequence"/>
</dbReference>
<dbReference type="AlphaFoldDB" id="A0A173MG19"/>
<protein>
    <submittedName>
        <fullName evidence="1">Uncharacterized protein</fullName>
    </submittedName>
</protein>